<evidence type="ECO:0000313" key="1">
    <source>
        <dbReference type="EMBL" id="CAD7288466.1"/>
    </source>
</evidence>
<dbReference type="RefSeq" id="WP_230057077.1">
    <property type="nucleotide sequence ID" value="NZ_CAJHOE010000003.1"/>
</dbReference>
<gene>
    <name evidence="1" type="ORF">LMG8286_01321</name>
</gene>
<comment type="caution">
    <text evidence="1">The sequence shown here is derived from an EMBL/GenBank/DDBJ whole genome shotgun (WGS) entry which is preliminary data.</text>
</comment>
<proteinExistence type="predicted"/>
<organism evidence="1 2">
    <name type="scientific">Campylobacter suis</name>
    <dbReference type="NCBI Taxonomy" id="2790657"/>
    <lineage>
        <taxon>Bacteria</taxon>
        <taxon>Pseudomonadati</taxon>
        <taxon>Campylobacterota</taxon>
        <taxon>Epsilonproteobacteria</taxon>
        <taxon>Campylobacterales</taxon>
        <taxon>Campylobacteraceae</taxon>
        <taxon>Campylobacter</taxon>
    </lineage>
</organism>
<sequence>MERSLCLLILLVSGIWAEQLIFSAQVDVTNASLSRQAISITTSHIQLKNANFKYLCEIKNEDNNSDIEIFLNTHKEELLDCFMLYKARVKSKVIKSEKNVKKTLNLRVLPTRFIIDFKSKLAIIKTISTKGDR</sequence>
<name>A0ABM8Q6M3_9BACT</name>
<protein>
    <recommendedName>
        <fullName evidence="3">Flagellar-associated protein FlgQ</fullName>
    </recommendedName>
</protein>
<keyword evidence="2" id="KW-1185">Reference proteome</keyword>
<dbReference type="EMBL" id="CAJHOE010000003">
    <property type="protein sequence ID" value="CAD7288466.1"/>
    <property type="molecule type" value="Genomic_DNA"/>
</dbReference>
<evidence type="ECO:0008006" key="3">
    <source>
        <dbReference type="Google" id="ProtNLM"/>
    </source>
</evidence>
<reference evidence="1 2" key="1">
    <citation type="submission" date="2020-11" db="EMBL/GenBank/DDBJ databases">
        <authorList>
            <person name="Peeters C."/>
        </authorList>
    </citation>
    <scope>NUCLEOTIDE SEQUENCE [LARGE SCALE GENOMIC DNA]</scope>
    <source>
        <strain evidence="1 2">LMG 8286</strain>
    </source>
</reference>
<dbReference type="Proteomes" id="UP000789359">
    <property type="component" value="Unassembled WGS sequence"/>
</dbReference>
<evidence type="ECO:0000313" key="2">
    <source>
        <dbReference type="Proteomes" id="UP000789359"/>
    </source>
</evidence>
<accession>A0ABM8Q6M3</accession>